<sequence length="221" mass="24073">MWRSSIGKKIIMAGTGLIWIGYLLVHMYGNLKAFAGEEAFNHYAESLRTLGEPMVGHGHALMIARIVLTLSLVAHVWAAMVLTRAAQQARPTGYARFRQASGNYATITMRWGGLVLGLFILYHLAHLTWNVPVLTGEYEPGNTFDKLVVGFTNPVNVVLYLLALVAVGLHLWHGGASFFQTMGWRTAANRQQIRFLTGVLAVAIPVGFAVVPLAVAAGFVA</sequence>
<evidence type="ECO:0000256" key="7">
    <source>
        <dbReference type="ARBA" id="ARBA00023136"/>
    </source>
</evidence>
<keyword evidence="5 8" id="KW-1133">Transmembrane helix</keyword>
<evidence type="ECO:0000256" key="2">
    <source>
        <dbReference type="ARBA" id="ARBA00022617"/>
    </source>
</evidence>
<feature type="transmembrane region" description="Helical" evidence="8">
    <location>
        <begin position="12"/>
        <end position="29"/>
    </location>
</feature>
<evidence type="ECO:0000256" key="3">
    <source>
        <dbReference type="ARBA" id="ARBA00022692"/>
    </source>
</evidence>
<dbReference type="Gene3D" id="1.20.1300.10">
    <property type="entry name" value="Fumarate reductase/succinate dehydrogenase, transmembrane subunit"/>
    <property type="match status" value="1"/>
</dbReference>
<keyword evidence="3 8" id="KW-0812">Transmembrane</keyword>
<keyword evidence="2" id="KW-0349">Heme</keyword>
<dbReference type="SUPFAM" id="SSF81343">
    <property type="entry name" value="Fumarate reductase respiratory complex transmembrane subunits"/>
    <property type="match status" value="1"/>
</dbReference>
<dbReference type="EMBL" id="VXPY01000095">
    <property type="protein sequence ID" value="MYD91427.1"/>
    <property type="molecule type" value="Genomic_DNA"/>
</dbReference>
<evidence type="ECO:0000256" key="4">
    <source>
        <dbReference type="ARBA" id="ARBA00022723"/>
    </source>
</evidence>
<evidence type="ECO:0000256" key="6">
    <source>
        <dbReference type="ARBA" id="ARBA00023004"/>
    </source>
</evidence>
<dbReference type="InterPro" id="IPR011138">
    <property type="entry name" value="Cytochrome_b-558"/>
</dbReference>
<evidence type="ECO:0000256" key="5">
    <source>
        <dbReference type="ARBA" id="ARBA00022989"/>
    </source>
</evidence>
<feature type="transmembrane region" description="Helical" evidence="8">
    <location>
        <begin position="195"/>
        <end position="220"/>
    </location>
</feature>
<evidence type="ECO:0000313" key="9">
    <source>
        <dbReference type="EMBL" id="MYD91427.1"/>
    </source>
</evidence>
<evidence type="ECO:0000256" key="8">
    <source>
        <dbReference type="SAM" id="Phobius"/>
    </source>
</evidence>
<dbReference type="InterPro" id="IPR000701">
    <property type="entry name" value="SuccDH_FuR_B_TM-su"/>
</dbReference>
<dbReference type="CDD" id="cd03498">
    <property type="entry name" value="SQR_TypeB_2_TM"/>
    <property type="match status" value="1"/>
</dbReference>
<organism evidence="9">
    <name type="scientific">Caldilineaceae bacterium SB0662_bin_9</name>
    <dbReference type="NCBI Taxonomy" id="2605258"/>
    <lineage>
        <taxon>Bacteria</taxon>
        <taxon>Bacillati</taxon>
        <taxon>Chloroflexota</taxon>
        <taxon>Caldilineae</taxon>
        <taxon>Caldilineales</taxon>
        <taxon>Caldilineaceae</taxon>
    </lineage>
</organism>
<dbReference type="AlphaFoldDB" id="A0A6B1DWS6"/>
<name>A0A6B1DWS6_9CHLR</name>
<keyword evidence="7 8" id="KW-0472">Membrane</keyword>
<dbReference type="InterPro" id="IPR034804">
    <property type="entry name" value="SQR/QFR_C/D"/>
</dbReference>
<proteinExistence type="predicted"/>
<gene>
    <name evidence="9" type="ORF">F4Y08_14000</name>
</gene>
<evidence type="ECO:0000256" key="1">
    <source>
        <dbReference type="ARBA" id="ARBA00004370"/>
    </source>
</evidence>
<accession>A0A6B1DWS6</accession>
<feature type="transmembrane region" description="Helical" evidence="8">
    <location>
        <begin position="157"/>
        <end position="174"/>
    </location>
</feature>
<feature type="transmembrane region" description="Helical" evidence="8">
    <location>
        <begin position="104"/>
        <end position="125"/>
    </location>
</feature>
<dbReference type="GO" id="GO:0016020">
    <property type="term" value="C:membrane"/>
    <property type="evidence" value="ECO:0007669"/>
    <property type="project" value="UniProtKB-SubCell"/>
</dbReference>
<dbReference type="GO" id="GO:0046872">
    <property type="term" value="F:metal ion binding"/>
    <property type="evidence" value="ECO:0007669"/>
    <property type="project" value="UniProtKB-KW"/>
</dbReference>
<comment type="subcellular location">
    <subcellularLocation>
        <location evidence="1">Membrane</location>
    </subcellularLocation>
</comment>
<keyword evidence="6" id="KW-0408">Iron</keyword>
<reference evidence="9" key="1">
    <citation type="submission" date="2019-09" db="EMBL/GenBank/DDBJ databases">
        <title>Characterisation of the sponge microbiome using genome-centric metagenomics.</title>
        <authorList>
            <person name="Engelberts J.P."/>
            <person name="Robbins S.J."/>
            <person name="De Goeij J.M."/>
            <person name="Aranda M."/>
            <person name="Bell S.C."/>
            <person name="Webster N.S."/>
        </authorList>
    </citation>
    <scope>NUCLEOTIDE SEQUENCE</scope>
    <source>
        <strain evidence="9">SB0662_bin_9</strain>
    </source>
</reference>
<comment type="caution">
    <text evidence="9">The sequence shown here is derived from an EMBL/GenBank/DDBJ whole genome shotgun (WGS) entry which is preliminary data.</text>
</comment>
<feature type="transmembrane region" description="Helical" evidence="8">
    <location>
        <begin position="62"/>
        <end position="83"/>
    </location>
</feature>
<dbReference type="NCBIfam" id="TIGR02046">
    <property type="entry name" value="sdhC_b558_fam"/>
    <property type="match status" value="1"/>
</dbReference>
<dbReference type="Pfam" id="PF01127">
    <property type="entry name" value="Sdh_cyt"/>
    <property type="match status" value="1"/>
</dbReference>
<keyword evidence="4" id="KW-0479">Metal-binding</keyword>
<protein>
    <submittedName>
        <fullName evidence="9">Succinate dehydrogenase cytochrome b subunit</fullName>
    </submittedName>
</protein>